<reference evidence="3" key="3">
    <citation type="submission" date="2017-10" db="EMBL/GenBank/DDBJ databases">
        <authorList>
            <person name="Vrbovska V."/>
            <person name="Kovarovic V."/>
            <person name="Indrakova A."/>
        </authorList>
    </citation>
    <scope>NUCLEOTIDE SEQUENCE</scope>
    <source>
        <strain evidence="3">CCM 8730</strain>
    </source>
</reference>
<reference evidence="5" key="2">
    <citation type="submission" date="2017-10" db="EMBL/GenBank/DDBJ databases">
        <title>Staphylococcus edaphicus sp. nov., isolated in Antarctica, harbouring mecC gene and genomic islands essential in adaptation to extreme environment.</title>
        <authorList>
            <person name="Pantucek R."/>
            <person name="Sedlacek I."/>
            <person name="Indrakova A."/>
            <person name="Vrbovska V."/>
            <person name="Maslanova I."/>
            <person name="Kovarovic V."/>
            <person name="Svec P."/>
            <person name="Kralova S."/>
            <person name="Kristofova L."/>
            <person name="Keklakova J."/>
            <person name="Petras P."/>
            <person name="Doskar J."/>
        </authorList>
    </citation>
    <scope>NUCLEOTIDE SEQUENCE [LARGE SCALE GENOMIC DNA]</scope>
    <source>
        <strain evidence="5">CCM 5085</strain>
    </source>
</reference>
<dbReference type="InterPro" id="IPR013538">
    <property type="entry name" value="ASHA1/2-like_C"/>
</dbReference>
<evidence type="ECO:0000313" key="6">
    <source>
        <dbReference type="Proteomes" id="UP001056588"/>
    </source>
</evidence>
<gene>
    <name evidence="3" type="ORF">BTJ66_08095</name>
    <name evidence="4" type="ORF">MNY58_11700</name>
</gene>
<keyword evidence="6" id="KW-1185">Reference proteome</keyword>
<dbReference type="SUPFAM" id="SSF55961">
    <property type="entry name" value="Bet v1-like"/>
    <property type="match status" value="1"/>
</dbReference>
<dbReference type="OrthoDB" id="190358at2"/>
<sequence length="157" mass="18173">MEWEIVNLDMEFKVDASVETVFNAWTEPSLFKQWFMTSETTNEVAKNQLEVNGDWEIIDVREGTAYRAIGTYIDIVAPYKLMFSFKMPQFSDLEDIITVEFIDLQGEAQVKFNQGIKVPIDDSLDDDAVEKEKAVTKSTTEEGYVSMFRRLKQICEQ</sequence>
<dbReference type="Pfam" id="PF08327">
    <property type="entry name" value="AHSA1"/>
    <property type="match status" value="1"/>
</dbReference>
<dbReference type="EMBL" id="MRZN01000012">
    <property type="protein sequence ID" value="PHK49407.1"/>
    <property type="molecule type" value="Genomic_DNA"/>
</dbReference>
<evidence type="ECO:0000313" key="3">
    <source>
        <dbReference type="EMBL" id="PHK49407.1"/>
    </source>
</evidence>
<reference evidence="4" key="4">
    <citation type="submission" date="2022-03" db="EMBL/GenBank/DDBJ databases">
        <title>Complete Genome Sequence of Staphylococcus edaphicus strain CCM 8731.</title>
        <authorList>
            <person name="Rimmer C.O."/>
            <person name="Thomas J.C."/>
        </authorList>
    </citation>
    <scope>NUCLEOTIDE SEQUENCE</scope>
    <source>
        <strain evidence="4">CCM 8731</strain>
    </source>
</reference>
<dbReference type="Proteomes" id="UP000223828">
    <property type="component" value="Unassembled WGS sequence"/>
</dbReference>
<proteinExistence type="inferred from homology"/>
<dbReference type="Proteomes" id="UP001056588">
    <property type="component" value="Chromosome"/>
</dbReference>
<dbReference type="Gene3D" id="3.30.530.20">
    <property type="match status" value="1"/>
</dbReference>
<reference evidence="3" key="1">
    <citation type="journal article" date="2017" name="Appl. Environ. Microbiol.">
        <title>Staphylococcus edaphicus sp. nov., isolated in Antarctica, harbours mecC gene and genomic islands with suspected role in adaptation to extreme environment.</title>
        <authorList>
            <person name="Pantucek R."/>
            <person name="Sedlacek I."/>
            <person name="Indrakova A."/>
            <person name="Vrbovska V."/>
            <person name="Maslanova I."/>
            <person name="Kovarovic V."/>
            <person name="Svec P."/>
            <person name="Kralova S."/>
            <person name="Kristofova L."/>
            <person name="Keklakova J."/>
            <person name="Petras P."/>
            <person name="Doskar J."/>
        </authorList>
    </citation>
    <scope>NUCLEOTIDE SEQUENCE</scope>
    <source>
        <strain evidence="3">CCM 8730</strain>
    </source>
</reference>
<dbReference type="CDD" id="cd07814">
    <property type="entry name" value="SRPBCC_CalC_Aha1-like"/>
    <property type="match status" value="1"/>
</dbReference>
<comment type="similarity">
    <text evidence="1">Belongs to the AHA1 family.</text>
</comment>
<name>A0A2C6WPM0_9STAP</name>
<evidence type="ECO:0000313" key="5">
    <source>
        <dbReference type="Proteomes" id="UP000223828"/>
    </source>
</evidence>
<evidence type="ECO:0000259" key="2">
    <source>
        <dbReference type="Pfam" id="PF08327"/>
    </source>
</evidence>
<evidence type="ECO:0000256" key="1">
    <source>
        <dbReference type="ARBA" id="ARBA00006817"/>
    </source>
</evidence>
<dbReference type="EMBL" id="CP093217">
    <property type="protein sequence ID" value="UQW81230.1"/>
    <property type="molecule type" value="Genomic_DNA"/>
</dbReference>
<protein>
    <submittedName>
        <fullName evidence="4">SRPBCC domain-containing protein</fullName>
    </submittedName>
</protein>
<dbReference type="AlphaFoldDB" id="A0A2C6WPM0"/>
<feature type="domain" description="Activator of Hsp90 ATPase homologue 1/2-like C-terminal" evidence="2">
    <location>
        <begin position="15"/>
        <end position="155"/>
    </location>
</feature>
<accession>A0A2C6WPM0</accession>
<evidence type="ECO:0000313" key="4">
    <source>
        <dbReference type="EMBL" id="UQW81230.1"/>
    </source>
</evidence>
<dbReference type="InterPro" id="IPR023393">
    <property type="entry name" value="START-like_dom_sf"/>
</dbReference>
<dbReference type="RefSeq" id="WP_099090465.1">
    <property type="nucleotide sequence ID" value="NZ_CP093217.1"/>
</dbReference>
<organism evidence="3 5">
    <name type="scientific">Staphylococcus edaphicus</name>
    <dbReference type="NCBI Taxonomy" id="1955013"/>
    <lineage>
        <taxon>Bacteria</taxon>
        <taxon>Bacillati</taxon>
        <taxon>Bacillota</taxon>
        <taxon>Bacilli</taxon>
        <taxon>Bacillales</taxon>
        <taxon>Staphylococcaceae</taxon>
        <taxon>Staphylococcus</taxon>
    </lineage>
</organism>